<comment type="similarity">
    <text evidence="1">Belongs to the UDP-glycosyltransferase family.</text>
</comment>
<dbReference type="PANTHER" id="PTHR11926:SF1557">
    <property type="entry name" value="7-DEOXYLOGANETIN GLUCOSYLTRANSFERASE"/>
    <property type="match status" value="1"/>
</dbReference>
<feature type="region of interest" description="Disordered" evidence="3">
    <location>
        <begin position="56"/>
        <end position="80"/>
    </location>
</feature>
<proteinExistence type="inferred from homology"/>
<keyword evidence="5" id="KW-1185">Reference proteome</keyword>
<comment type="caution">
    <text evidence="4">The sequence shown here is derived from an EMBL/GenBank/DDBJ whole genome shotgun (WGS) entry which is preliminary data.</text>
</comment>
<evidence type="ECO:0000313" key="5">
    <source>
        <dbReference type="Proteomes" id="UP000215914"/>
    </source>
</evidence>
<dbReference type="SUPFAM" id="SSF53756">
    <property type="entry name" value="UDP-Glycosyltransferase/glycogen phosphorylase"/>
    <property type="match status" value="1"/>
</dbReference>
<evidence type="ECO:0000256" key="1">
    <source>
        <dbReference type="ARBA" id="ARBA00009995"/>
    </source>
</evidence>
<dbReference type="EC" id="2.4.1.324" evidence="4"/>
<reference evidence="4" key="1">
    <citation type="journal article" date="2017" name="Nature">
        <title>The sunflower genome provides insights into oil metabolism, flowering and Asterid evolution.</title>
        <authorList>
            <person name="Badouin H."/>
            <person name="Gouzy J."/>
            <person name="Grassa C.J."/>
            <person name="Murat F."/>
            <person name="Staton S.E."/>
            <person name="Cottret L."/>
            <person name="Lelandais-Briere C."/>
            <person name="Owens G.L."/>
            <person name="Carrere S."/>
            <person name="Mayjonade B."/>
            <person name="Legrand L."/>
            <person name="Gill N."/>
            <person name="Kane N.C."/>
            <person name="Bowers J.E."/>
            <person name="Hubner S."/>
            <person name="Bellec A."/>
            <person name="Berard A."/>
            <person name="Berges H."/>
            <person name="Blanchet N."/>
            <person name="Boniface M.C."/>
            <person name="Brunel D."/>
            <person name="Catrice O."/>
            <person name="Chaidir N."/>
            <person name="Claudel C."/>
            <person name="Donnadieu C."/>
            <person name="Faraut T."/>
            <person name="Fievet G."/>
            <person name="Helmstetter N."/>
            <person name="King M."/>
            <person name="Knapp S.J."/>
            <person name="Lai Z."/>
            <person name="Le Paslier M.C."/>
            <person name="Lippi Y."/>
            <person name="Lorenzon L."/>
            <person name="Mandel J.R."/>
            <person name="Marage G."/>
            <person name="Marchand G."/>
            <person name="Marquand E."/>
            <person name="Bret-Mestries E."/>
            <person name="Morien E."/>
            <person name="Nambeesan S."/>
            <person name="Nguyen T."/>
            <person name="Pegot-Espagnet P."/>
            <person name="Pouilly N."/>
            <person name="Raftis F."/>
            <person name="Sallet E."/>
            <person name="Schiex T."/>
            <person name="Thomas J."/>
            <person name="Vandecasteele C."/>
            <person name="Vares D."/>
            <person name="Vear F."/>
            <person name="Vautrin S."/>
            <person name="Crespi M."/>
            <person name="Mangin B."/>
            <person name="Burke J.M."/>
            <person name="Salse J."/>
            <person name="Munos S."/>
            <person name="Vincourt P."/>
            <person name="Rieseberg L.H."/>
            <person name="Langlade N.B."/>
        </authorList>
    </citation>
    <scope>NUCLEOTIDE SEQUENCE</scope>
    <source>
        <tissue evidence="4">Leaves</tissue>
    </source>
</reference>
<evidence type="ECO:0000256" key="3">
    <source>
        <dbReference type="SAM" id="MobiDB-lite"/>
    </source>
</evidence>
<keyword evidence="4" id="KW-0328">Glycosyltransferase</keyword>
<dbReference type="Gene3D" id="3.40.50.2000">
    <property type="entry name" value="Glycogen Phosphorylase B"/>
    <property type="match status" value="1"/>
</dbReference>
<organism evidence="4 5">
    <name type="scientific">Helianthus annuus</name>
    <name type="common">Common sunflower</name>
    <dbReference type="NCBI Taxonomy" id="4232"/>
    <lineage>
        <taxon>Eukaryota</taxon>
        <taxon>Viridiplantae</taxon>
        <taxon>Streptophyta</taxon>
        <taxon>Embryophyta</taxon>
        <taxon>Tracheophyta</taxon>
        <taxon>Spermatophyta</taxon>
        <taxon>Magnoliopsida</taxon>
        <taxon>eudicotyledons</taxon>
        <taxon>Gunneridae</taxon>
        <taxon>Pentapetalae</taxon>
        <taxon>asterids</taxon>
        <taxon>campanulids</taxon>
        <taxon>Asterales</taxon>
        <taxon>Asteraceae</taxon>
        <taxon>Asteroideae</taxon>
        <taxon>Heliantheae alliance</taxon>
        <taxon>Heliantheae</taxon>
        <taxon>Helianthus</taxon>
    </lineage>
</organism>
<dbReference type="AlphaFoldDB" id="A0A9K3J3C4"/>
<feature type="compositionally biased region" description="Basic residues" evidence="3">
    <location>
        <begin position="69"/>
        <end position="80"/>
    </location>
</feature>
<evidence type="ECO:0000256" key="2">
    <source>
        <dbReference type="ARBA" id="ARBA00022679"/>
    </source>
</evidence>
<gene>
    <name evidence="4" type="ORF">HanXRQr2_Chr05g0235601</name>
</gene>
<keyword evidence="2 4" id="KW-0808">Transferase</keyword>
<dbReference type="EMBL" id="MNCJ02000320">
    <property type="protein sequence ID" value="KAF5807612.1"/>
    <property type="molecule type" value="Genomic_DNA"/>
</dbReference>
<dbReference type="GO" id="GO:0008194">
    <property type="term" value="F:UDP-glycosyltransferase activity"/>
    <property type="evidence" value="ECO:0007669"/>
    <property type="project" value="InterPro"/>
</dbReference>
<dbReference type="Gramene" id="mRNA:HanXRQr2_Chr05g0235601">
    <property type="protein sequence ID" value="CDS:HanXRQr2_Chr05g0235601.1"/>
    <property type="gene ID" value="HanXRQr2_Chr05g0235601"/>
</dbReference>
<accession>A0A9K3J3C4</accession>
<evidence type="ECO:0000313" key="4">
    <source>
        <dbReference type="EMBL" id="KAF5807612.1"/>
    </source>
</evidence>
<sequence>MLESISNGVPMICWPFFADQQMSCWWSCNKWGVSMEIDNDVKSDSLTLDKLSASLERNGSNRSNERRGSNGRKVSKTYNS</sequence>
<dbReference type="Proteomes" id="UP000215914">
    <property type="component" value="Unassembled WGS sequence"/>
</dbReference>
<dbReference type="InterPro" id="IPR002213">
    <property type="entry name" value="UDP_glucos_trans"/>
</dbReference>
<dbReference type="Pfam" id="PF00201">
    <property type="entry name" value="UDPGT"/>
    <property type="match status" value="1"/>
</dbReference>
<reference evidence="4" key="2">
    <citation type="submission" date="2020-06" db="EMBL/GenBank/DDBJ databases">
        <title>Helianthus annuus Genome sequencing and assembly Release 2.</title>
        <authorList>
            <person name="Gouzy J."/>
            <person name="Langlade N."/>
            <person name="Munos S."/>
        </authorList>
    </citation>
    <scope>NUCLEOTIDE SEQUENCE</scope>
    <source>
        <tissue evidence="4">Leaves</tissue>
    </source>
</reference>
<dbReference type="PANTHER" id="PTHR11926">
    <property type="entry name" value="GLUCOSYL/GLUCURONOSYL TRANSFERASES"/>
    <property type="match status" value="1"/>
</dbReference>
<name>A0A9K3J3C4_HELAN</name>
<protein>
    <submittedName>
        <fullName evidence="4">7-deoxyloganetin glucosyltransferase</fullName>
        <ecNumber evidence="4">2.4.1.324</ecNumber>
    </submittedName>
</protein>